<gene>
    <name evidence="2" type="ORF">PYW07_003800</name>
</gene>
<dbReference type="AlphaFoldDB" id="A0AAD7YQA2"/>
<feature type="region of interest" description="Disordered" evidence="1">
    <location>
        <begin position="69"/>
        <end position="92"/>
    </location>
</feature>
<dbReference type="InterPro" id="IPR016186">
    <property type="entry name" value="C-type_lectin-like/link_sf"/>
</dbReference>
<accession>A0AAD7YQA2</accession>
<name>A0AAD7YQA2_MYTSE</name>
<dbReference type="InterPro" id="IPR016187">
    <property type="entry name" value="CTDL_fold"/>
</dbReference>
<organism evidence="2 3">
    <name type="scientific">Mythimna separata</name>
    <name type="common">Oriental armyworm</name>
    <name type="synonym">Pseudaletia separata</name>
    <dbReference type="NCBI Taxonomy" id="271217"/>
    <lineage>
        <taxon>Eukaryota</taxon>
        <taxon>Metazoa</taxon>
        <taxon>Ecdysozoa</taxon>
        <taxon>Arthropoda</taxon>
        <taxon>Hexapoda</taxon>
        <taxon>Insecta</taxon>
        <taxon>Pterygota</taxon>
        <taxon>Neoptera</taxon>
        <taxon>Endopterygota</taxon>
        <taxon>Lepidoptera</taxon>
        <taxon>Glossata</taxon>
        <taxon>Ditrysia</taxon>
        <taxon>Noctuoidea</taxon>
        <taxon>Noctuidae</taxon>
        <taxon>Noctuinae</taxon>
        <taxon>Hadenini</taxon>
        <taxon>Mythimna</taxon>
    </lineage>
</organism>
<sequence length="92" mass="10100">MPNLDYIFSKDTGTRMNADAADLWFDNYQPDGTGNGACGAMFFNGRLINTDCDTKSFFICEHELDNIRSPASTSSADSEQFLQPYVGGGIDK</sequence>
<proteinExistence type="predicted"/>
<comment type="caution">
    <text evidence="2">The sequence shown here is derived from an EMBL/GenBank/DDBJ whole genome shotgun (WGS) entry which is preliminary data.</text>
</comment>
<dbReference type="Gene3D" id="3.10.100.10">
    <property type="entry name" value="Mannose-Binding Protein A, subunit A"/>
    <property type="match status" value="1"/>
</dbReference>
<dbReference type="EMBL" id="JARGEI010000012">
    <property type="protein sequence ID" value="KAJ8722620.1"/>
    <property type="molecule type" value="Genomic_DNA"/>
</dbReference>
<evidence type="ECO:0008006" key="4">
    <source>
        <dbReference type="Google" id="ProtNLM"/>
    </source>
</evidence>
<evidence type="ECO:0000313" key="3">
    <source>
        <dbReference type="Proteomes" id="UP001231518"/>
    </source>
</evidence>
<evidence type="ECO:0000313" key="2">
    <source>
        <dbReference type="EMBL" id="KAJ8722620.1"/>
    </source>
</evidence>
<reference evidence="2" key="1">
    <citation type="submission" date="2023-03" db="EMBL/GenBank/DDBJ databases">
        <title>Chromosome-level genomes of two armyworms, Mythimna separata and Mythimna loreyi, provide insights into the biosynthesis and reception of sex pheromones.</title>
        <authorList>
            <person name="Zhao H."/>
        </authorList>
    </citation>
    <scope>NUCLEOTIDE SEQUENCE</scope>
    <source>
        <strain evidence="2">BeijingLab</strain>
        <tissue evidence="2">Pupa</tissue>
    </source>
</reference>
<dbReference type="CDD" id="cd00037">
    <property type="entry name" value="CLECT"/>
    <property type="match status" value="1"/>
</dbReference>
<evidence type="ECO:0000256" key="1">
    <source>
        <dbReference type="SAM" id="MobiDB-lite"/>
    </source>
</evidence>
<dbReference type="Proteomes" id="UP001231518">
    <property type="component" value="Chromosome 15"/>
</dbReference>
<protein>
    <recommendedName>
        <fullName evidence="4">C-type lectin domain-containing protein</fullName>
    </recommendedName>
</protein>
<keyword evidence="3" id="KW-1185">Reference proteome</keyword>
<feature type="compositionally biased region" description="Polar residues" evidence="1">
    <location>
        <begin position="69"/>
        <end position="81"/>
    </location>
</feature>
<dbReference type="SUPFAM" id="SSF56436">
    <property type="entry name" value="C-type lectin-like"/>
    <property type="match status" value="1"/>
</dbReference>